<feature type="compositionally biased region" description="Low complexity" evidence="1">
    <location>
        <begin position="8"/>
        <end position="31"/>
    </location>
</feature>
<dbReference type="OrthoDB" id="7428387at2"/>
<organism evidence="2 3">
    <name type="scientific">Alteraurantiacibacter aquimixticola</name>
    <dbReference type="NCBI Taxonomy" id="2489173"/>
    <lineage>
        <taxon>Bacteria</taxon>
        <taxon>Pseudomonadati</taxon>
        <taxon>Pseudomonadota</taxon>
        <taxon>Alphaproteobacteria</taxon>
        <taxon>Sphingomonadales</taxon>
        <taxon>Erythrobacteraceae</taxon>
        <taxon>Alteraurantiacibacter</taxon>
    </lineage>
</organism>
<protein>
    <recommendedName>
        <fullName evidence="4">DUF11 domain-containing protein</fullName>
    </recommendedName>
</protein>
<name>A0A4T3F4I8_9SPHN</name>
<evidence type="ECO:0000256" key="1">
    <source>
        <dbReference type="SAM" id="MobiDB-lite"/>
    </source>
</evidence>
<feature type="region of interest" description="Disordered" evidence="1">
    <location>
        <begin position="1"/>
        <end position="37"/>
    </location>
</feature>
<gene>
    <name evidence="2" type="ORF">E5222_01945</name>
</gene>
<evidence type="ECO:0000313" key="3">
    <source>
        <dbReference type="Proteomes" id="UP000309389"/>
    </source>
</evidence>
<proteinExistence type="predicted"/>
<accession>A0A4T3F4I8</accession>
<keyword evidence="3" id="KW-1185">Reference proteome</keyword>
<dbReference type="AlphaFoldDB" id="A0A4T3F4I8"/>
<comment type="caution">
    <text evidence="2">The sequence shown here is derived from an EMBL/GenBank/DDBJ whole genome shotgun (WGS) entry which is preliminary data.</text>
</comment>
<sequence length="193" mass="20528">MPAKRTVPAFPSISAASPAARPTQSSSTSRSTEGKPMKNMTFTAALLVACFTSPAMAQAAERPVTLDSDMKLERIVEENGNRTTLLVDPEVVVPGDRLQFVTRYNNVGNETVNDFVITNPVPNSIRVTDDSANELEVSVDGGVNWGKLADLTVTDEEGVVQPAGADDVTHVRWSIAELVPGAAGQVQYSGIVE</sequence>
<evidence type="ECO:0000313" key="2">
    <source>
        <dbReference type="EMBL" id="TIX51254.1"/>
    </source>
</evidence>
<reference evidence="2 3" key="1">
    <citation type="submission" date="2019-04" db="EMBL/GenBank/DDBJ databases">
        <title>Altererythrobacter aquimixticola sp. nov., isolated from sediment of junction between the ocean and a freshwater spring.</title>
        <authorList>
            <person name="Yoon J.-H."/>
        </authorList>
    </citation>
    <scope>NUCLEOTIDE SEQUENCE [LARGE SCALE GENOMIC DNA]</scope>
    <source>
        <strain evidence="2 3">SSKS-13</strain>
    </source>
</reference>
<dbReference type="EMBL" id="SSHH01000001">
    <property type="protein sequence ID" value="TIX51254.1"/>
    <property type="molecule type" value="Genomic_DNA"/>
</dbReference>
<dbReference type="Proteomes" id="UP000309389">
    <property type="component" value="Unassembled WGS sequence"/>
</dbReference>
<evidence type="ECO:0008006" key="4">
    <source>
        <dbReference type="Google" id="ProtNLM"/>
    </source>
</evidence>